<dbReference type="EMBL" id="FSRA01000002">
    <property type="protein sequence ID" value="SIO54459.1"/>
    <property type="molecule type" value="Genomic_DNA"/>
</dbReference>
<feature type="transmembrane region" description="Helical" evidence="1">
    <location>
        <begin position="6"/>
        <end position="23"/>
    </location>
</feature>
<dbReference type="RefSeq" id="WP_074242821.1">
    <property type="nucleotide sequence ID" value="NZ_FSRA01000002.1"/>
</dbReference>
<dbReference type="Proteomes" id="UP000185003">
    <property type="component" value="Unassembled WGS sequence"/>
</dbReference>
<evidence type="ECO:0000313" key="2">
    <source>
        <dbReference type="EMBL" id="SIO54459.1"/>
    </source>
</evidence>
<reference evidence="2 3" key="1">
    <citation type="submission" date="2016-11" db="EMBL/GenBank/DDBJ databases">
        <authorList>
            <person name="Jaros S."/>
            <person name="Januszkiewicz K."/>
            <person name="Wedrychowicz H."/>
        </authorList>
    </citation>
    <scope>NUCLEOTIDE SEQUENCE [LARGE SCALE GENOMIC DNA]</scope>
    <source>
        <strain evidence="2 3">DSM 24787</strain>
    </source>
</reference>
<evidence type="ECO:0000313" key="3">
    <source>
        <dbReference type="Proteomes" id="UP000185003"/>
    </source>
</evidence>
<dbReference type="InterPro" id="IPR008620">
    <property type="entry name" value="FixH"/>
</dbReference>
<name>A0A1N6KCZ8_9BACT</name>
<dbReference type="STRING" id="536979.SAMN04488055_5606"/>
<accession>A0A1N6KCZ8</accession>
<protein>
    <submittedName>
        <fullName evidence="2">FixH protein</fullName>
    </submittedName>
</protein>
<gene>
    <name evidence="2" type="ORF">SAMN04488055_5606</name>
</gene>
<dbReference type="Pfam" id="PF05751">
    <property type="entry name" value="FixH"/>
    <property type="match status" value="1"/>
</dbReference>
<sequence>MNWGHKIILVFIVFACGILTLVIKSMRTRIDMATPDYYAAEIKYQQNIDAQQNAKRLSIPVSIAQLADSVEITFPPEMRDKVLAGSIHFYRPSDSHRDFTVPLRLDASGKLSVSRSLFDKGSYRIKIQWEADSASFFQETPYYIQ</sequence>
<evidence type="ECO:0000256" key="1">
    <source>
        <dbReference type="SAM" id="Phobius"/>
    </source>
</evidence>
<keyword evidence="1" id="KW-0472">Membrane</keyword>
<keyword evidence="3" id="KW-1185">Reference proteome</keyword>
<keyword evidence="1" id="KW-0812">Transmembrane</keyword>
<proteinExistence type="predicted"/>
<dbReference type="AlphaFoldDB" id="A0A1N6KCZ8"/>
<organism evidence="2 3">
    <name type="scientific">Chitinophaga niabensis</name>
    <dbReference type="NCBI Taxonomy" id="536979"/>
    <lineage>
        <taxon>Bacteria</taxon>
        <taxon>Pseudomonadati</taxon>
        <taxon>Bacteroidota</taxon>
        <taxon>Chitinophagia</taxon>
        <taxon>Chitinophagales</taxon>
        <taxon>Chitinophagaceae</taxon>
        <taxon>Chitinophaga</taxon>
    </lineage>
</organism>
<dbReference type="OrthoDB" id="1493774at2"/>
<keyword evidence="1" id="KW-1133">Transmembrane helix</keyword>